<dbReference type="EMBL" id="CM042012">
    <property type="protein sequence ID" value="KAI3749726.1"/>
    <property type="molecule type" value="Genomic_DNA"/>
</dbReference>
<comment type="caution">
    <text evidence="1">The sequence shown here is derived from an EMBL/GenBank/DDBJ whole genome shotgun (WGS) entry which is preliminary data.</text>
</comment>
<name>A0ACB9DU29_CICIN</name>
<organism evidence="1 2">
    <name type="scientific">Cichorium intybus</name>
    <name type="common">Chicory</name>
    <dbReference type="NCBI Taxonomy" id="13427"/>
    <lineage>
        <taxon>Eukaryota</taxon>
        <taxon>Viridiplantae</taxon>
        <taxon>Streptophyta</taxon>
        <taxon>Embryophyta</taxon>
        <taxon>Tracheophyta</taxon>
        <taxon>Spermatophyta</taxon>
        <taxon>Magnoliopsida</taxon>
        <taxon>eudicotyledons</taxon>
        <taxon>Gunneridae</taxon>
        <taxon>Pentapetalae</taxon>
        <taxon>asterids</taxon>
        <taxon>campanulids</taxon>
        <taxon>Asterales</taxon>
        <taxon>Asteraceae</taxon>
        <taxon>Cichorioideae</taxon>
        <taxon>Cichorieae</taxon>
        <taxon>Cichoriinae</taxon>
        <taxon>Cichorium</taxon>
    </lineage>
</organism>
<keyword evidence="2" id="KW-1185">Reference proteome</keyword>
<protein>
    <submittedName>
        <fullName evidence="1">Uncharacterized protein</fullName>
    </submittedName>
</protein>
<sequence>MTSKRVKTDKSDSATSEDSINETSSTSYSDRGNEKPDFGVLPILVQTISLKGLQYKTLTIENRINPGQKGDCGSVDLEPFLVQNCCNLYC</sequence>
<proteinExistence type="predicted"/>
<evidence type="ECO:0000313" key="1">
    <source>
        <dbReference type="EMBL" id="KAI3749726.1"/>
    </source>
</evidence>
<dbReference type="Proteomes" id="UP001055811">
    <property type="component" value="Linkage Group LG04"/>
</dbReference>
<reference evidence="1 2" key="2">
    <citation type="journal article" date="2022" name="Mol. Ecol. Resour.">
        <title>The genomes of chicory, endive, great burdock and yacon provide insights into Asteraceae paleo-polyploidization history and plant inulin production.</title>
        <authorList>
            <person name="Fan W."/>
            <person name="Wang S."/>
            <person name="Wang H."/>
            <person name="Wang A."/>
            <person name="Jiang F."/>
            <person name="Liu H."/>
            <person name="Zhao H."/>
            <person name="Xu D."/>
            <person name="Zhang Y."/>
        </authorList>
    </citation>
    <scope>NUCLEOTIDE SEQUENCE [LARGE SCALE GENOMIC DNA]</scope>
    <source>
        <strain evidence="2">cv. Punajuju</strain>
        <tissue evidence="1">Leaves</tissue>
    </source>
</reference>
<accession>A0ACB9DU29</accession>
<gene>
    <name evidence="1" type="ORF">L2E82_20342</name>
</gene>
<evidence type="ECO:0000313" key="2">
    <source>
        <dbReference type="Proteomes" id="UP001055811"/>
    </source>
</evidence>
<reference evidence="2" key="1">
    <citation type="journal article" date="2022" name="Mol. Ecol. Resour.">
        <title>The genomes of chicory, endive, great burdock and yacon provide insights into Asteraceae palaeo-polyploidization history and plant inulin production.</title>
        <authorList>
            <person name="Fan W."/>
            <person name="Wang S."/>
            <person name="Wang H."/>
            <person name="Wang A."/>
            <person name="Jiang F."/>
            <person name="Liu H."/>
            <person name="Zhao H."/>
            <person name="Xu D."/>
            <person name="Zhang Y."/>
        </authorList>
    </citation>
    <scope>NUCLEOTIDE SEQUENCE [LARGE SCALE GENOMIC DNA]</scope>
    <source>
        <strain evidence="2">cv. Punajuju</strain>
    </source>
</reference>